<keyword evidence="2" id="KW-1133">Transmembrane helix</keyword>
<keyword evidence="2" id="KW-0472">Membrane</keyword>
<name>A0A919R0M7_9ACTN</name>
<feature type="compositionally biased region" description="Basic and acidic residues" evidence="1">
    <location>
        <begin position="85"/>
        <end position="94"/>
    </location>
</feature>
<organism evidence="3 4">
    <name type="scientific">Sphaerisporangium rufum</name>
    <dbReference type="NCBI Taxonomy" id="1381558"/>
    <lineage>
        <taxon>Bacteria</taxon>
        <taxon>Bacillati</taxon>
        <taxon>Actinomycetota</taxon>
        <taxon>Actinomycetes</taxon>
        <taxon>Streptosporangiales</taxon>
        <taxon>Streptosporangiaceae</taxon>
        <taxon>Sphaerisporangium</taxon>
    </lineage>
</organism>
<dbReference type="Proteomes" id="UP000655287">
    <property type="component" value="Unassembled WGS sequence"/>
</dbReference>
<keyword evidence="2" id="KW-0812">Transmembrane</keyword>
<reference evidence="3" key="1">
    <citation type="submission" date="2021-01" db="EMBL/GenBank/DDBJ databases">
        <title>Whole genome shotgun sequence of Sphaerisporangium rufum NBRC 109079.</title>
        <authorList>
            <person name="Komaki H."/>
            <person name="Tamura T."/>
        </authorList>
    </citation>
    <scope>NUCLEOTIDE SEQUENCE</scope>
    <source>
        <strain evidence="3">NBRC 109079</strain>
    </source>
</reference>
<feature type="transmembrane region" description="Helical" evidence="2">
    <location>
        <begin position="39"/>
        <end position="61"/>
    </location>
</feature>
<dbReference type="EMBL" id="BOOU01000014">
    <property type="protein sequence ID" value="GII76231.1"/>
    <property type="molecule type" value="Genomic_DNA"/>
</dbReference>
<accession>A0A919R0M7</accession>
<comment type="caution">
    <text evidence="3">The sequence shown here is derived from an EMBL/GenBank/DDBJ whole genome shotgun (WGS) entry which is preliminary data.</text>
</comment>
<sequence>MMSGMRGGMLLWGGAGVAVVALAGLGVYLARVGLDEADKLASVGGLFVGLVGLGVAVYALVTGPASGGGVRQRATATGRGRVRQAGRDVNERAAARPGLAADGGAGAESGTAADAAHRDVRQRATAGDGGQVDQAGRDIDQR</sequence>
<evidence type="ECO:0000313" key="3">
    <source>
        <dbReference type="EMBL" id="GII76231.1"/>
    </source>
</evidence>
<evidence type="ECO:0000256" key="1">
    <source>
        <dbReference type="SAM" id="MobiDB-lite"/>
    </source>
</evidence>
<protein>
    <submittedName>
        <fullName evidence="3">Uncharacterized protein</fullName>
    </submittedName>
</protein>
<keyword evidence="4" id="KW-1185">Reference proteome</keyword>
<gene>
    <name evidence="3" type="ORF">Sru01_12130</name>
</gene>
<evidence type="ECO:0000313" key="4">
    <source>
        <dbReference type="Proteomes" id="UP000655287"/>
    </source>
</evidence>
<dbReference type="AlphaFoldDB" id="A0A919R0M7"/>
<evidence type="ECO:0000256" key="2">
    <source>
        <dbReference type="SAM" id="Phobius"/>
    </source>
</evidence>
<feature type="region of interest" description="Disordered" evidence="1">
    <location>
        <begin position="65"/>
        <end position="142"/>
    </location>
</feature>
<proteinExistence type="predicted"/>